<accession>A0A836HSW1</accession>
<name>A0A836HSW1_LEIEN</name>
<dbReference type="KEGG" id="lenr:94175417"/>
<comment type="caution">
    <text evidence="1">The sequence shown here is derived from an EMBL/GenBank/DDBJ whole genome shotgun (WGS) entry which is preliminary data.</text>
</comment>
<evidence type="ECO:0000313" key="1">
    <source>
        <dbReference type="EMBL" id="KAG5483611.1"/>
    </source>
</evidence>
<sequence length="72" mass="7548">MESPAGMEATVGSTTVEASVRTQPQWRLRRIDARASVPLSFGVSGPRLSSISASSSFSYEAALLGAAWEMSG</sequence>
<dbReference type="AlphaFoldDB" id="A0A836HSW1"/>
<gene>
    <name evidence="1" type="ORF">CUR178_08278</name>
</gene>
<organism evidence="1 2">
    <name type="scientific">Leishmania enriettii</name>
    <dbReference type="NCBI Taxonomy" id="5663"/>
    <lineage>
        <taxon>Eukaryota</taxon>
        <taxon>Discoba</taxon>
        <taxon>Euglenozoa</taxon>
        <taxon>Kinetoplastea</taxon>
        <taxon>Metakinetoplastina</taxon>
        <taxon>Trypanosomatida</taxon>
        <taxon>Trypanosomatidae</taxon>
        <taxon>Leishmaniinae</taxon>
        <taxon>Leishmania</taxon>
    </lineage>
</organism>
<reference evidence="1 2" key="1">
    <citation type="submission" date="2021-02" db="EMBL/GenBank/DDBJ databases">
        <title>Leishmania (Mundinia) enrietti genome sequencing and assembly.</title>
        <authorList>
            <person name="Almutairi H."/>
            <person name="Gatherer D."/>
        </authorList>
    </citation>
    <scope>NUCLEOTIDE SEQUENCE [LARGE SCALE GENOMIC DNA]</scope>
    <source>
        <strain evidence="1">CUR178</strain>
    </source>
</reference>
<proteinExistence type="predicted"/>
<dbReference type="GeneID" id="94175417"/>
<keyword evidence="2" id="KW-1185">Reference proteome</keyword>
<dbReference type="EMBL" id="JAFHKP010000012">
    <property type="protein sequence ID" value="KAG5483611.1"/>
    <property type="molecule type" value="Genomic_DNA"/>
</dbReference>
<dbReference type="RefSeq" id="XP_067694828.1">
    <property type="nucleotide sequence ID" value="XM_067839907.1"/>
</dbReference>
<evidence type="ECO:0000313" key="2">
    <source>
        <dbReference type="Proteomes" id="UP000674179"/>
    </source>
</evidence>
<protein>
    <submittedName>
        <fullName evidence="1">Uncharacterized protein</fullName>
    </submittedName>
</protein>
<dbReference type="Proteomes" id="UP000674179">
    <property type="component" value="Chromosome 12"/>
</dbReference>